<organism evidence="2 3">
    <name type="scientific">Stenotrophomonas rhizophila</name>
    <dbReference type="NCBI Taxonomy" id="216778"/>
    <lineage>
        <taxon>Bacteria</taxon>
        <taxon>Pseudomonadati</taxon>
        <taxon>Pseudomonadota</taxon>
        <taxon>Gammaproteobacteria</taxon>
        <taxon>Lysobacterales</taxon>
        <taxon>Lysobacteraceae</taxon>
        <taxon>Stenotrophomonas</taxon>
    </lineage>
</organism>
<gene>
    <name evidence="2" type="ORF">QE424_003154</name>
</gene>
<dbReference type="KEGG" id="srh:BAY15_0632"/>
<name>A0AAP5AM35_9GAMM</name>
<accession>A0AAP5AM35</accession>
<feature type="chain" id="PRO_5043055762" evidence="1">
    <location>
        <begin position="32"/>
        <end position="401"/>
    </location>
</feature>
<reference evidence="2" key="1">
    <citation type="submission" date="2023-07" db="EMBL/GenBank/DDBJ databases">
        <title>Functional and genomic diversity of the sorghum phyllosphere microbiome.</title>
        <authorList>
            <person name="Shade A."/>
        </authorList>
    </citation>
    <scope>NUCLEOTIDE SEQUENCE</scope>
    <source>
        <strain evidence="2">SORGH_AS_0457</strain>
    </source>
</reference>
<dbReference type="EMBL" id="JAUTAS010000001">
    <property type="protein sequence ID" value="MDQ1109995.1"/>
    <property type="molecule type" value="Genomic_DNA"/>
</dbReference>
<dbReference type="Proteomes" id="UP001226084">
    <property type="component" value="Unassembled WGS sequence"/>
</dbReference>
<evidence type="ECO:0000313" key="3">
    <source>
        <dbReference type="Proteomes" id="UP001226084"/>
    </source>
</evidence>
<dbReference type="AlphaFoldDB" id="A0AAP5AM35"/>
<sequence length="401" mass="43043">MVSGKKRTRARSAWLLLCGFVLVGTATFASAAQAADKSQQAYWAGFAYTADQSAVEASTPRAAAVLKARGLAPLNQALWARLQAQRPASLELIDQPLAMLDGTTSATVLATALDRELVSIEPIGGQYKVLVEVALQALFFDFRERQVVASYPITLQRIDVMEFLPDEDDIDAIVADLLYGKAATGLPQVLADTLAKAKLPAASTRRLQVGEVTLSDAVRAKLPDAVDEQVLRATLAHELSKTLSSNTGIGLLPPATGQAIGGAMAARFADGKVYQLKIPEPDYVVKLRLDALKNGVINETPAMKTMLFGAFFQATVVEPFSGKVFFDQPLRKGATKVVPSTQWHVDQWSASYETTLAGLDAFAGAAAKRADSKAWLDEQKPGGKPLQQQTQALQELITSCR</sequence>
<keyword evidence="1" id="KW-0732">Signal</keyword>
<feature type="signal peptide" evidence="1">
    <location>
        <begin position="1"/>
        <end position="31"/>
    </location>
</feature>
<evidence type="ECO:0000256" key="1">
    <source>
        <dbReference type="SAM" id="SignalP"/>
    </source>
</evidence>
<protein>
    <submittedName>
        <fullName evidence="2">Uncharacterized protein</fullName>
    </submittedName>
</protein>
<comment type="caution">
    <text evidence="2">The sequence shown here is derived from an EMBL/GenBank/DDBJ whole genome shotgun (WGS) entry which is preliminary data.</text>
</comment>
<dbReference type="RefSeq" id="WP_237334311.1">
    <property type="nucleotide sequence ID" value="NZ_CP016294.1"/>
</dbReference>
<proteinExistence type="predicted"/>
<evidence type="ECO:0000313" key="2">
    <source>
        <dbReference type="EMBL" id="MDQ1109995.1"/>
    </source>
</evidence>